<dbReference type="InterPro" id="IPR036249">
    <property type="entry name" value="Thioredoxin-like_sf"/>
</dbReference>
<gene>
    <name evidence="10" type="ORF">TCHU04912_LOCUS13536</name>
</gene>
<dbReference type="EC" id="1.8.1.8" evidence="1"/>
<accession>A0A7S1SZC2</accession>
<evidence type="ECO:0000256" key="4">
    <source>
        <dbReference type="ARBA" id="ARBA00023027"/>
    </source>
</evidence>
<dbReference type="PROSITE" id="PS51352">
    <property type="entry name" value="THIOREDOXIN_2"/>
    <property type="match status" value="1"/>
</dbReference>
<dbReference type="PANTHER" id="PTHR13871">
    <property type="entry name" value="THIOREDOXIN"/>
    <property type="match status" value="1"/>
</dbReference>
<dbReference type="GO" id="GO:0047134">
    <property type="term" value="F:protein-disulfide reductase [NAD(P)H] activity"/>
    <property type="evidence" value="ECO:0007669"/>
    <property type="project" value="UniProtKB-EC"/>
</dbReference>
<name>A0A7S1SZC2_9CHLO</name>
<evidence type="ECO:0000256" key="7">
    <source>
        <dbReference type="ARBA" id="ARBA00047804"/>
    </source>
</evidence>
<evidence type="ECO:0000313" key="10">
    <source>
        <dbReference type="EMBL" id="CAD9211297.1"/>
    </source>
</evidence>
<keyword evidence="8" id="KW-0472">Membrane</keyword>
<dbReference type="Pfam" id="PF13905">
    <property type="entry name" value="Thioredoxin_8"/>
    <property type="match status" value="1"/>
</dbReference>
<dbReference type="CDD" id="cd02964">
    <property type="entry name" value="TryX_like_family"/>
    <property type="match status" value="1"/>
</dbReference>
<dbReference type="InterPro" id="IPR052259">
    <property type="entry name" value="Nucleoredoxin-like"/>
</dbReference>
<dbReference type="SUPFAM" id="SSF52833">
    <property type="entry name" value="Thioredoxin-like"/>
    <property type="match status" value="1"/>
</dbReference>
<feature type="domain" description="Thioredoxin" evidence="9">
    <location>
        <begin position="10"/>
        <end position="148"/>
    </location>
</feature>
<keyword evidence="8" id="KW-1133">Transmembrane helix</keyword>
<dbReference type="InterPro" id="IPR012336">
    <property type="entry name" value="Thioredoxin-like_fold"/>
</dbReference>
<reference evidence="10" key="1">
    <citation type="submission" date="2021-01" db="EMBL/GenBank/DDBJ databases">
        <authorList>
            <person name="Corre E."/>
            <person name="Pelletier E."/>
            <person name="Niang G."/>
            <person name="Scheremetjew M."/>
            <person name="Finn R."/>
            <person name="Kale V."/>
            <person name="Holt S."/>
            <person name="Cochrane G."/>
            <person name="Meng A."/>
            <person name="Brown T."/>
            <person name="Cohen L."/>
        </authorList>
    </citation>
    <scope>NUCLEOTIDE SEQUENCE</scope>
    <source>
        <strain evidence="10">PLY429</strain>
    </source>
</reference>
<proteinExistence type="inferred from homology"/>
<dbReference type="Gene3D" id="3.40.30.10">
    <property type="entry name" value="Glutaredoxin"/>
    <property type="match status" value="1"/>
</dbReference>
<feature type="transmembrane region" description="Helical" evidence="8">
    <location>
        <begin position="147"/>
        <end position="166"/>
    </location>
</feature>
<evidence type="ECO:0000256" key="6">
    <source>
        <dbReference type="ARBA" id="ARBA00047388"/>
    </source>
</evidence>
<keyword evidence="4" id="KW-0520">NAD</keyword>
<evidence type="ECO:0000256" key="3">
    <source>
        <dbReference type="ARBA" id="ARBA00023002"/>
    </source>
</evidence>
<keyword evidence="8" id="KW-0812">Transmembrane</keyword>
<dbReference type="PANTHER" id="PTHR13871:SF96">
    <property type="entry name" value="THIOREDOXIN DOMAIN-CONTAINING PROTEIN"/>
    <property type="match status" value="1"/>
</dbReference>
<evidence type="ECO:0000259" key="9">
    <source>
        <dbReference type="PROSITE" id="PS51352"/>
    </source>
</evidence>
<dbReference type="EMBL" id="HBGG01026197">
    <property type="protein sequence ID" value="CAD9211297.1"/>
    <property type="molecule type" value="Transcribed_RNA"/>
</dbReference>
<protein>
    <recommendedName>
        <fullName evidence="1">protein-disulfide reductase</fullName>
        <ecNumber evidence="1">1.8.1.8</ecNumber>
    </recommendedName>
</protein>
<dbReference type="AlphaFoldDB" id="A0A7S1SZC2"/>
<sequence>MEGLGETVIVLRGEKLVEVSVATLRGKTLGLYFSAHWCPPCRGFTPHLKQVYEAIQQRRKDFEVVFVSRDKDAVAFKDYFSGMPWAAVKFEGDTREKLCSKYGVSGIPALVIVGPDGHVIAKNARGEVAKDPLGQQFPWEGATEEAGSMNFLFIATMIFLVLRFLYNWTFSK</sequence>
<evidence type="ECO:0000256" key="1">
    <source>
        <dbReference type="ARBA" id="ARBA00012612"/>
    </source>
</evidence>
<dbReference type="InterPro" id="IPR013766">
    <property type="entry name" value="Thioredoxin_domain"/>
</dbReference>
<comment type="similarity">
    <text evidence="5">Belongs to the nucleoredoxin family.</text>
</comment>
<evidence type="ECO:0000256" key="2">
    <source>
        <dbReference type="ARBA" id="ARBA00022737"/>
    </source>
</evidence>
<keyword evidence="2" id="KW-0677">Repeat</keyword>
<evidence type="ECO:0000256" key="8">
    <source>
        <dbReference type="SAM" id="Phobius"/>
    </source>
</evidence>
<evidence type="ECO:0000256" key="5">
    <source>
        <dbReference type="ARBA" id="ARBA00025782"/>
    </source>
</evidence>
<keyword evidence="3" id="KW-0560">Oxidoreductase</keyword>
<organism evidence="10">
    <name type="scientific">Tetraselmis chuii</name>
    <dbReference type="NCBI Taxonomy" id="63592"/>
    <lineage>
        <taxon>Eukaryota</taxon>
        <taxon>Viridiplantae</taxon>
        <taxon>Chlorophyta</taxon>
        <taxon>core chlorophytes</taxon>
        <taxon>Chlorodendrophyceae</taxon>
        <taxon>Chlorodendrales</taxon>
        <taxon>Chlorodendraceae</taxon>
        <taxon>Tetraselmis</taxon>
    </lineage>
</organism>
<comment type="catalytic activity">
    <reaction evidence="6">
        <text>[protein]-dithiol + NAD(+) = [protein]-disulfide + NADH + H(+)</text>
        <dbReference type="Rhea" id="RHEA:18749"/>
        <dbReference type="Rhea" id="RHEA-COMP:10593"/>
        <dbReference type="Rhea" id="RHEA-COMP:10594"/>
        <dbReference type="ChEBI" id="CHEBI:15378"/>
        <dbReference type="ChEBI" id="CHEBI:29950"/>
        <dbReference type="ChEBI" id="CHEBI:50058"/>
        <dbReference type="ChEBI" id="CHEBI:57540"/>
        <dbReference type="ChEBI" id="CHEBI:57945"/>
        <dbReference type="EC" id="1.8.1.8"/>
    </reaction>
</comment>
<comment type="catalytic activity">
    <reaction evidence="7">
        <text>[protein]-dithiol + NADP(+) = [protein]-disulfide + NADPH + H(+)</text>
        <dbReference type="Rhea" id="RHEA:18753"/>
        <dbReference type="Rhea" id="RHEA-COMP:10593"/>
        <dbReference type="Rhea" id="RHEA-COMP:10594"/>
        <dbReference type="ChEBI" id="CHEBI:15378"/>
        <dbReference type="ChEBI" id="CHEBI:29950"/>
        <dbReference type="ChEBI" id="CHEBI:50058"/>
        <dbReference type="ChEBI" id="CHEBI:57783"/>
        <dbReference type="ChEBI" id="CHEBI:58349"/>
        <dbReference type="EC" id="1.8.1.8"/>
    </reaction>
</comment>